<evidence type="ECO:0000256" key="1">
    <source>
        <dbReference type="ARBA" id="ARBA00023235"/>
    </source>
</evidence>
<feature type="domain" description="Xylose isomerase-like TIM barrel" evidence="2">
    <location>
        <begin position="21"/>
        <end position="254"/>
    </location>
</feature>
<dbReference type="GO" id="GO:0046487">
    <property type="term" value="P:glyoxylate metabolic process"/>
    <property type="evidence" value="ECO:0007669"/>
    <property type="project" value="TreeGrafter"/>
</dbReference>
<reference evidence="3" key="1">
    <citation type="submission" date="2018-05" db="EMBL/GenBank/DDBJ databases">
        <authorList>
            <person name="Lanie J.A."/>
            <person name="Ng W.-L."/>
            <person name="Kazmierczak K.M."/>
            <person name="Andrzejewski T.M."/>
            <person name="Davidsen T.M."/>
            <person name="Wayne K.J."/>
            <person name="Tettelin H."/>
            <person name="Glass J.I."/>
            <person name="Rusch D."/>
            <person name="Podicherti R."/>
            <person name="Tsui H.-C.T."/>
            <person name="Winkler M.E."/>
        </authorList>
    </citation>
    <scope>NUCLEOTIDE SEQUENCE</scope>
</reference>
<evidence type="ECO:0000259" key="2">
    <source>
        <dbReference type="Pfam" id="PF01261"/>
    </source>
</evidence>
<name>A0A381YQL7_9ZZZZ</name>
<dbReference type="SUPFAM" id="SSF51658">
    <property type="entry name" value="Xylose isomerase-like"/>
    <property type="match status" value="1"/>
</dbReference>
<dbReference type="PANTHER" id="PTHR43489:SF6">
    <property type="entry name" value="HYDROXYPYRUVATE ISOMERASE-RELATED"/>
    <property type="match status" value="1"/>
</dbReference>
<gene>
    <name evidence="3" type="ORF">METZ01_LOCUS132170</name>
</gene>
<protein>
    <recommendedName>
        <fullName evidence="2">Xylose isomerase-like TIM barrel domain-containing protein</fullName>
    </recommendedName>
</protein>
<dbReference type="EMBL" id="UINC01018814">
    <property type="protein sequence ID" value="SVA79316.1"/>
    <property type="molecule type" value="Genomic_DNA"/>
</dbReference>
<proteinExistence type="predicted"/>
<dbReference type="PANTHER" id="PTHR43489">
    <property type="entry name" value="ISOMERASE"/>
    <property type="match status" value="1"/>
</dbReference>
<dbReference type="FunFam" id="3.20.20.150:FF:000007">
    <property type="entry name" value="Hydroxypyruvate isomerase"/>
    <property type="match status" value="1"/>
</dbReference>
<dbReference type="Gene3D" id="3.20.20.150">
    <property type="entry name" value="Divalent-metal-dependent TIM barrel enzymes"/>
    <property type="match status" value="1"/>
</dbReference>
<organism evidence="3">
    <name type="scientific">marine metagenome</name>
    <dbReference type="NCBI Taxonomy" id="408172"/>
    <lineage>
        <taxon>unclassified sequences</taxon>
        <taxon>metagenomes</taxon>
        <taxon>ecological metagenomes</taxon>
    </lineage>
</organism>
<dbReference type="Pfam" id="PF01261">
    <property type="entry name" value="AP_endonuc_2"/>
    <property type="match status" value="1"/>
</dbReference>
<dbReference type="AlphaFoldDB" id="A0A381YQL7"/>
<dbReference type="InterPro" id="IPR036237">
    <property type="entry name" value="Xyl_isomerase-like_sf"/>
</dbReference>
<dbReference type="GO" id="GO:0008903">
    <property type="term" value="F:hydroxypyruvate isomerase activity"/>
    <property type="evidence" value="ECO:0007669"/>
    <property type="project" value="TreeGrafter"/>
</dbReference>
<keyword evidence="1" id="KW-0413">Isomerase</keyword>
<accession>A0A381YQL7</accession>
<dbReference type="InterPro" id="IPR013022">
    <property type="entry name" value="Xyl_isomerase-like_TIM-brl"/>
</dbReference>
<sequence length="265" mass="30010">MPRFSANLSLLFTELPLLERFRAARECGFQGVEIQFPYDTPAANIKAQIDLTGLELVLFNVPAGDLMNGGEGLAAVSSKRHDFIDAVNKSVEYADILRPKLINILPGCCYKTNRLDQYMETFKSNLDHAADVFFENGIKTVFEAVNTKDMPGFLIHNSEQMIQVLEDLNHSNIYLQYDIYHMQTMGENHLAFFQRYAEKVGHIQFADAPGRHQPGTGKIDFVSLFNAIDASGYQGWLGAEYRPSVPTRDSLDWFGRNYRSLARKI</sequence>
<dbReference type="InterPro" id="IPR026040">
    <property type="entry name" value="HyI-like"/>
</dbReference>
<dbReference type="InterPro" id="IPR050417">
    <property type="entry name" value="Sugar_Epim/Isomerase"/>
</dbReference>
<dbReference type="PIRSF" id="PIRSF006241">
    <property type="entry name" value="HyI"/>
    <property type="match status" value="1"/>
</dbReference>
<evidence type="ECO:0000313" key="3">
    <source>
        <dbReference type="EMBL" id="SVA79316.1"/>
    </source>
</evidence>